<dbReference type="Proteomes" id="UP000565711">
    <property type="component" value="Unassembled WGS sequence"/>
</dbReference>
<dbReference type="SUPFAM" id="SSF55729">
    <property type="entry name" value="Acyl-CoA N-acyltransferases (Nat)"/>
    <property type="match status" value="1"/>
</dbReference>
<dbReference type="EMBL" id="JAAXOP010000016">
    <property type="protein sequence ID" value="NKY53230.1"/>
    <property type="molecule type" value="Genomic_DNA"/>
</dbReference>
<feature type="region of interest" description="Disordered" evidence="1">
    <location>
        <begin position="1"/>
        <end position="24"/>
    </location>
</feature>
<accession>A0A846Y5P1</accession>
<dbReference type="GO" id="GO:0016747">
    <property type="term" value="F:acyltransferase activity, transferring groups other than amino-acyl groups"/>
    <property type="evidence" value="ECO:0007669"/>
    <property type="project" value="InterPro"/>
</dbReference>
<evidence type="ECO:0000259" key="2">
    <source>
        <dbReference type="PROSITE" id="PS51186"/>
    </source>
</evidence>
<feature type="domain" description="N-acetyltransferase" evidence="2">
    <location>
        <begin position="40"/>
        <end position="193"/>
    </location>
</feature>
<sequence length="196" mass="21212">MSSSGLLQGKCRAGSPSNDKDPNVSRILANDPTCLITDRLALRSWTRAEAAAVLDDHRQSDWAEDFPSENDKVIPALFADHPAWLGVYGQRLIMERATGLVVGSIGLFWPPEDGQVEIGYGVVTSRRGLGYAAEATRALTEFALAAPEVRAVLANVELANTASVRVLEKAGFDKVREERGAEGERLACYRFAPGLL</sequence>
<dbReference type="Gene3D" id="3.40.630.30">
    <property type="match status" value="1"/>
</dbReference>
<comment type="caution">
    <text evidence="3">The sequence shown here is derived from an EMBL/GenBank/DDBJ whole genome shotgun (WGS) entry which is preliminary data.</text>
</comment>
<keyword evidence="4" id="KW-1185">Reference proteome</keyword>
<dbReference type="Pfam" id="PF13302">
    <property type="entry name" value="Acetyltransf_3"/>
    <property type="match status" value="1"/>
</dbReference>
<dbReference type="InterPro" id="IPR000182">
    <property type="entry name" value="GNAT_dom"/>
</dbReference>
<dbReference type="PANTHER" id="PTHR43792">
    <property type="entry name" value="GNAT FAMILY, PUTATIVE (AFU_ORTHOLOGUE AFUA_3G00765)-RELATED-RELATED"/>
    <property type="match status" value="1"/>
</dbReference>
<proteinExistence type="predicted"/>
<reference evidence="3 4" key="1">
    <citation type="submission" date="2020-04" db="EMBL/GenBank/DDBJ databases">
        <title>MicrobeNet Type strains.</title>
        <authorList>
            <person name="Nicholson A.C."/>
        </authorList>
    </citation>
    <scope>NUCLEOTIDE SEQUENCE [LARGE SCALE GENOMIC DNA]</scope>
    <source>
        <strain evidence="3 4">JCM 12354</strain>
    </source>
</reference>
<evidence type="ECO:0000313" key="4">
    <source>
        <dbReference type="Proteomes" id="UP000565711"/>
    </source>
</evidence>
<name>A0A846Y5P1_9NOCA</name>
<evidence type="ECO:0000256" key="1">
    <source>
        <dbReference type="SAM" id="MobiDB-lite"/>
    </source>
</evidence>
<protein>
    <submittedName>
        <fullName evidence="3">GNAT family N-acetyltransferase</fullName>
    </submittedName>
</protein>
<dbReference type="InterPro" id="IPR051531">
    <property type="entry name" value="N-acetyltransferase"/>
</dbReference>
<dbReference type="PANTHER" id="PTHR43792:SF13">
    <property type="entry name" value="ACETYLTRANSFERASE"/>
    <property type="match status" value="1"/>
</dbReference>
<keyword evidence="3" id="KW-0808">Transferase</keyword>
<dbReference type="InterPro" id="IPR016181">
    <property type="entry name" value="Acyl_CoA_acyltransferase"/>
</dbReference>
<organism evidence="3 4">
    <name type="scientific">Nocardia vermiculata</name>
    <dbReference type="NCBI Taxonomy" id="257274"/>
    <lineage>
        <taxon>Bacteria</taxon>
        <taxon>Bacillati</taxon>
        <taxon>Actinomycetota</taxon>
        <taxon>Actinomycetes</taxon>
        <taxon>Mycobacteriales</taxon>
        <taxon>Nocardiaceae</taxon>
        <taxon>Nocardia</taxon>
    </lineage>
</organism>
<evidence type="ECO:0000313" key="3">
    <source>
        <dbReference type="EMBL" id="NKY53230.1"/>
    </source>
</evidence>
<dbReference type="AlphaFoldDB" id="A0A846Y5P1"/>
<dbReference type="PROSITE" id="PS51186">
    <property type="entry name" value="GNAT"/>
    <property type="match status" value="1"/>
</dbReference>
<gene>
    <name evidence="3" type="ORF">HGA08_23810</name>
</gene>